<proteinExistence type="predicted"/>
<dbReference type="SMART" id="SM00368">
    <property type="entry name" value="LRR_RI"/>
    <property type="match status" value="1"/>
</dbReference>
<comment type="caution">
    <text evidence="1">The sequence shown here is derived from an EMBL/GenBank/DDBJ whole genome shotgun (WGS) entry which is preliminary data.</text>
</comment>
<sequence length="137" mass="14744">MSRAQLGGVTTLDFTRMPPPTPEQAAGLAGCLRLCARLQKLDLQGCQIGAEGARALAGALPSLPGLQELRLGGNRGPARDSIRVGLIRRIASPRMPIRCWRPPATIRFAIRFGCRAIRLRSGAKRATIRFAIRFGSG</sequence>
<reference evidence="1" key="1">
    <citation type="submission" date="2023-10" db="EMBL/GenBank/DDBJ databases">
        <authorList>
            <person name="Chen Y."/>
            <person name="Shah S."/>
            <person name="Dougan E. K."/>
            <person name="Thang M."/>
            <person name="Chan C."/>
        </authorList>
    </citation>
    <scope>NUCLEOTIDE SEQUENCE [LARGE SCALE GENOMIC DNA]</scope>
</reference>
<evidence type="ECO:0008006" key="4">
    <source>
        <dbReference type="Google" id="ProtNLM"/>
    </source>
</evidence>
<evidence type="ECO:0000313" key="1">
    <source>
        <dbReference type="EMBL" id="CAK0791344.1"/>
    </source>
</evidence>
<accession>A0ABN9PEN6</accession>
<keyword evidence="3" id="KW-1185">Reference proteome</keyword>
<evidence type="ECO:0000313" key="3">
    <source>
        <dbReference type="Proteomes" id="UP001189429"/>
    </source>
</evidence>
<dbReference type="EMBL" id="CAUYUJ010004364">
    <property type="protein sequence ID" value="CAK0809285.1"/>
    <property type="molecule type" value="Genomic_DNA"/>
</dbReference>
<dbReference type="Gene3D" id="3.80.10.10">
    <property type="entry name" value="Ribonuclease Inhibitor"/>
    <property type="match status" value="1"/>
</dbReference>
<dbReference type="SUPFAM" id="SSF52047">
    <property type="entry name" value="RNI-like"/>
    <property type="match status" value="1"/>
</dbReference>
<dbReference type="Proteomes" id="UP001189429">
    <property type="component" value="Unassembled WGS sequence"/>
</dbReference>
<protein>
    <recommendedName>
        <fullName evidence="4">Distal membrane arm assembly complex 2-like protein</fullName>
    </recommendedName>
</protein>
<dbReference type="InterPro" id="IPR001611">
    <property type="entry name" value="Leu-rich_rpt"/>
</dbReference>
<dbReference type="Pfam" id="PF13516">
    <property type="entry name" value="LRR_6"/>
    <property type="match status" value="1"/>
</dbReference>
<name>A0ABN9PEN6_9DINO</name>
<gene>
    <name evidence="2" type="ORF">PCOR1329_LOCUS14582</name>
    <name evidence="1" type="ORF">PCOR1329_LOCUS2269</name>
</gene>
<evidence type="ECO:0000313" key="2">
    <source>
        <dbReference type="EMBL" id="CAK0809285.1"/>
    </source>
</evidence>
<dbReference type="InterPro" id="IPR032675">
    <property type="entry name" value="LRR_dom_sf"/>
</dbReference>
<organism evidence="1 3">
    <name type="scientific">Prorocentrum cordatum</name>
    <dbReference type="NCBI Taxonomy" id="2364126"/>
    <lineage>
        <taxon>Eukaryota</taxon>
        <taxon>Sar</taxon>
        <taxon>Alveolata</taxon>
        <taxon>Dinophyceae</taxon>
        <taxon>Prorocentrales</taxon>
        <taxon>Prorocentraceae</taxon>
        <taxon>Prorocentrum</taxon>
    </lineage>
</organism>
<dbReference type="EMBL" id="CAUYUJ010000565">
    <property type="protein sequence ID" value="CAK0791344.1"/>
    <property type="molecule type" value="Genomic_DNA"/>
</dbReference>